<dbReference type="OrthoDB" id="4297626at2"/>
<dbReference type="Pfam" id="PF24881">
    <property type="entry name" value="DUF7739"/>
    <property type="match status" value="1"/>
</dbReference>
<dbReference type="Proteomes" id="UP000054011">
    <property type="component" value="Unassembled WGS sequence"/>
</dbReference>
<evidence type="ECO:0000313" key="3">
    <source>
        <dbReference type="Proteomes" id="UP000054011"/>
    </source>
</evidence>
<proteinExistence type="predicted"/>
<dbReference type="AlphaFoldDB" id="A0A124ECY1"/>
<protein>
    <recommendedName>
        <fullName evidence="1">DUF7739 domain-containing protein</fullName>
    </recommendedName>
</protein>
<accession>A0A124ECY1</accession>
<gene>
    <name evidence="2" type="ORF">ATE80_09510</name>
</gene>
<keyword evidence="3" id="KW-1185">Reference proteome</keyword>
<dbReference type="EMBL" id="LNSV01000017">
    <property type="protein sequence ID" value="KUH39038.1"/>
    <property type="molecule type" value="Genomic_DNA"/>
</dbReference>
<name>A0A124ECY1_9ACTN</name>
<sequence>MGWTISHSTPRIAPSYTAAAAFAQHATDVLPSRKWRAIAHLFAPRGDGYFEISPVEAARMAPVFREAARHRLMPPDWADLAGRLATAADNAADNAARRGETWVWS</sequence>
<feature type="domain" description="DUF7739" evidence="1">
    <location>
        <begin position="11"/>
        <end position="105"/>
    </location>
</feature>
<dbReference type="InterPro" id="IPR056641">
    <property type="entry name" value="DUF7739"/>
</dbReference>
<comment type="caution">
    <text evidence="2">The sequence shown here is derived from an EMBL/GenBank/DDBJ whole genome shotgun (WGS) entry which is preliminary data.</text>
</comment>
<organism evidence="2 3">
    <name type="scientific">Streptomyces kanasensis</name>
    <dbReference type="NCBI Taxonomy" id="936756"/>
    <lineage>
        <taxon>Bacteria</taxon>
        <taxon>Bacillati</taxon>
        <taxon>Actinomycetota</taxon>
        <taxon>Actinomycetes</taxon>
        <taxon>Kitasatosporales</taxon>
        <taxon>Streptomycetaceae</taxon>
        <taxon>Streptomyces</taxon>
    </lineage>
</organism>
<dbReference type="RefSeq" id="WP_058941719.1">
    <property type="nucleotide sequence ID" value="NZ_LNSV01000017.1"/>
</dbReference>
<evidence type="ECO:0000313" key="2">
    <source>
        <dbReference type="EMBL" id="KUH39038.1"/>
    </source>
</evidence>
<evidence type="ECO:0000259" key="1">
    <source>
        <dbReference type="Pfam" id="PF24881"/>
    </source>
</evidence>
<reference evidence="2 3" key="1">
    <citation type="submission" date="2015-11" db="EMBL/GenBank/DDBJ databases">
        <title>Genome-wide analysis reveals the secondary metabolome in Streptomyces kanasensis ZX01.</title>
        <authorList>
            <person name="Zhang G."/>
            <person name="Han L."/>
            <person name="Feng J."/>
            <person name="Zhang X."/>
        </authorList>
    </citation>
    <scope>NUCLEOTIDE SEQUENCE [LARGE SCALE GENOMIC DNA]</scope>
    <source>
        <strain evidence="2 3">ZX01</strain>
    </source>
</reference>
<dbReference type="STRING" id="936756.ATE80_09510"/>